<name>A0A0A9BHQ8_ARUDO</name>
<reference evidence="2" key="2">
    <citation type="journal article" date="2015" name="Data Brief">
        <title>Shoot transcriptome of the giant reed, Arundo donax.</title>
        <authorList>
            <person name="Barrero R.A."/>
            <person name="Guerrero F.D."/>
            <person name="Moolhuijzen P."/>
            <person name="Goolsby J.A."/>
            <person name="Tidwell J."/>
            <person name="Bellgard S.E."/>
            <person name="Bellgard M.I."/>
        </authorList>
    </citation>
    <scope>NUCLEOTIDE SEQUENCE</scope>
    <source>
        <tissue evidence="2">Shoot tissue taken approximately 20 cm above the soil surface</tissue>
    </source>
</reference>
<protein>
    <submittedName>
        <fullName evidence="2">Uncharacterized protein</fullName>
    </submittedName>
</protein>
<organism evidence="2">
    <name type="scientific">Arundo donax</name>
    <name type="common">Giant reed</name>
    <name type="synonym">Donax arundinaceus</name>
    <dbReference type="NCBI Taxonomy" id="35708"/>
    <lineage>
        <taxon>Eukaryota</taxon>
        <taxon>Viridiplantae</taxon>
        <taxon>Streptophyta</taxon>
        <taxon>Embryophyta</taxon>
        <taxon>Tracheophyta</taxon>
        <taxon>Spermatophyta</taxon>
        <taxon>Magnoliopsida</taxon>
        <taxon>Liliopsida</taxon>
        <taxon>Poales</taxon>
        <taxon>Poaceae</taxon>
        <taxon>PACMAD clade</taxon>
        <taxon>Arundinoideae</taxon>
        <taxon>Arundineae</taxon>
        <taxon>Arundo</taxon>
    </lineage>
</organism>
<sequence>MQSLINLTHYQPKEEMKQQHGKDGEEEAQGSIYQRKKMVIRMQTSQMRRT</sequence>
<proteinExistence type="predicted"/>
<dbReference type="EMBL" id="GBRH01234994">
    <property type="protein sequence ID" value="JAD62901.1"/>
    <property type="molecule type" value="Transcribed_RNA"/>
</dbReference>
<dbReference type="AlphaFoldDB" id="A0A0A9BHQ8"/>
<reference evidence="2" key="1">
    <citation type="submission" date="2014-09" db="EMBL/GenBank/DDBJ databases">
        <authorList>
            <person name="Magalhaes I.L.F."/>
            <person name="Oliveira U."/>
            <person name="Santos F.R."/>
            <person name="Vidigal T.H.D.A."/>
            <person name="Brescovit A.D."/>
            <person name="Santos A.J."/>
        </authorList>
    </citation>
    <scope>NUCLEOTIDE SEQUENCE</scope>
    <source>
        <tissue evidence="2">Shoot tissue taken approximately 20 cm above the soil surface</tissue>
    </source>
</reference>
<accession>A0A0A9BHQ8</accession>
<evidence type="ECO:0000313" key="2">
    <source>
        <dbReference type="EMBL" id="JAD62901.1"/>
    </source>
</evidence>
<evidence type="ECO:0000256" key="1">
    <source>
        <dbReference type="SAM" id="MobiDB-lite"/>
    </source>
</evidence>
<feature type="compositionally biased region" description="Basic and acidic residues" evidence="1">
    <location>
        <begin position="11"/>
        <end position="23"/>
    </location>
</feature>
<feature type="region of interest" description="Disordered" evidence="1">
    <location>
        <begin position="1"/>
        <end position="32"/>
    </location>
</feature>